<dbReference type="AlphaFoldDB" id="A0A6A5VX66"/>
<dbReference type="InterPro" id="IPR045863">
    <property type="entry name" value="CorA_TM1_TM2"/>
</dbReference>
<organism evidence="6 7">
    <name type="scientific">Amniculicola lignicola CBS 123094</name>
    <dbReference type="NCBI Taxonomy" id="1392246"/>
    <lineage>
        <taxon>Eukaryota</taxon>
        <taxon>Fungi</taxon>
        <taxon>Dikarya</taxon>
        <taxon>Ascomycota</taxon>
        <taxon>Pezizomycotina</taxon>
        <taxon>Dothideomycetes</taxon>
        <taxon>Pleosporomycetidae</taxon>
        <taxon>Pleosporales</taxon>
        <taxon>Amniculicolaceae</taxon>
        <taxon>Amniculicola</taxon>
    </lineage>
</organism>
<gene>
    <name evidence="6" type="ORF">P154DRAFT_567923</name>
</gene>
<evidence type="ECO:0000256" key="2">
    <source>
        <dbReference type="ARBA" id="ARBA00022692"/>
    </source>
</evidence>
<evidence type="ECO:0000256" key="1">
    <source>
        <dbReference type="ARBA" id="ARBA00004141"/>
    </source>
</evidence>
<feature type="transmembrane region" description="Helical" evidence="5">
    <location>
        <begin position="475"/>
        <end position="493"/>
    </location>
</feature>
<dbReference type="Gene3D" id="1.20.58.340">
    <property type="entry name" value="Magnesium transport protein CorA, transmembrane region"/>
    <property type="match status" value="1"/>
</dbReference>
<dbReference type="SUPFAM" id="SSF144083">
    <property type="entry name" value="Magnesium transport protein CorA, transmembrane region"/>
    <property type="match status" value="1"/>
</dbReference>
<protein>
    <recommendedName>
        <fullName evidence="8">Cora-domain-containing protein</fullName>
    </recommendedName>
</protein>
<dbReference type="Pfam" id="PF01544">
    <property type="entry name" value="CorA"/>
    <property type="match status" value="1"/>
</dbReference>
<sequence>MDVKASDHEISLSESYNQLEKTCLPVATYKGYVQSLCARNPSLQTLYGFLHNPKARRSDCRINALDFRDGLPQPITRQIPDLDLLPRELRGINDKTFEELSPHRQRPLRGRILVIEDLTVDIIDLIGSTLDIDPLFISLHLHTAHRSSMRHQATDTATLPSRLRPHDYINISYHRPVTSNGNRPSHRNLLRDIAMNRRVTFLRSTNIGLIQSCASVIKIRRPDDIWIALVLVDPPLQETYFLDGNKDDPAFKVTLNLKPYMGPSEDFVELPKFSEPWTSVPHRTRDSIMDDVMDCWSRRNPDCFDPMNPTIQSLAYYPLRIIAAEWVKYIAVMQRCVKIYEYHGQQLPSLERVSTDMGELQGWRRRSMASQQKINTIIRKVQARNLSTSQQQTDIGDLLEDYKVICQDIETAGSRLENMLPVLASLVQIIDARQSFAETANISRLTVLALLFVPLSYVSSLFSMNPDIMPGASRFWLYVAVAVPITIIVFIVARPPIKTAQGIAGWIRGRRRREMASLLVEGLKDAAS</sequence>
<dbReference type="GO" id="GO:0016020">
    <property type="term" value="C:membrane"/>
    <property type="evidence" value="ECO:0007669"/>
    <property type="project" value="UniProtKB-SubCell"/>
</dbReference>
<evidence type="ECO:0000256" key="3">
    <source>
        <dbReference type="ARBA" id="ARBA00022989"/>
    </source>
</evidence>
<accession>A0A6A5VX66</accession>
<proteinExistence type="predicted"/>
<dbReference type="InterPro" id="IPR002523">
    <property type="entry name" value="MgTranspt_CorA/ZnTranspt_ZntB"/>
</dbReference>
<name>A0A6A5VX66_9PLEO</name>
<evidence type="ECO:0000256" key="5">
    <source>
        <dbReference type="SAM" id="Phobius"/>
    </source>
</evidence>
<comment type="subcellular location">
    <subcellularLocation>
        <location evidence="1">Membrane</location>
        <topology evidence="1">Multi-pass membrane protein</topology>
    </subcellularLocation>
</comment>
<keyword evidence="7" id="KW-1185">Reference proteome</keyword>
<dbReference type="EMBL" id="ML977696">
    <property type="protein sequence ID" value="KAF1993574.1"/>
    <property type="molecule type" value="Genomic_DNA"/>
</dbReference>
<evidence type="ECO:0000256" key="4">
    <source>
        <dbReference type="ARBA" id="ARBA00023136"/>
    </source>
</evidence>
<feature type="transmembrane region" description="Helical" evidence="5">
    <location>
        <begin position="442"/>
        <end position="463"/>
    </location>
</feature>
<keyword evidence="4 5" id="KW-0472">Membrane</keyword>
<evidence type="ECO:0000313" key="7">
    <source>
        <dbReference type="Proteomes" id="UP000799779"/>
    </source>
</evidence>
<dbReference type="OrthoDB" id="3231000at2759"/>
<keyword evidence="2 5" id="KW-0812">Transmembrane</keyword>
<evidence type="ECO:0000313" key="6">
    <source>
        <dbReference type="EMBL" id="KAF1993574.1"/>
    </source>
</evidence>
<dbReference type="GO" id="GO:0046873">
    <property type="term" value="F:metal ion transmembrane transporter activity"/>
    <property type="evidence" value="ECO:0007669"/>
    <property type="project" value="InterPro"/>
</dbReference>
<keyword evidence="3 5" id="KW-1133">Transmembrane helix</keyword>
<evidence type="ECO:0008006" key="8">
    <source>
        <dbReference type="Google" id="ProtNLM"/>
    </source>
</evidence>
<reference evidence="6" key="1">
    <citation type="journal article" date="2020" name="Stud. Mycol.">
        <title>101 Dothideomycetes genomes: a test case for predicting lifestyles and emergence of pathogens.</title>
        <authorList>
            <person name="Haridas S."/>
            <person name="Albert R."/>
            <person name="Binder M."/>
            <person name="Bloem J."/>
            <person name="Labutti K."/>
            <person name="Salamov A."/>
            <person name="Andreopoulos B."/>
            <person name="Baker S."/>
            <person name="Barry K."/>
            <person name="Bills G."/>
            <person name="Bluhm B."/>
            <person name="Cannon C."/>
            <person name="Castanera R."/>
            <person name="Culley D."/>
            <person name="Daum C."/>
            <person name="Ezra D."/>
            <person name="Gonzalez J."/>
            <person name="Henrissat B."/>
            <person name="Kuo A."/>
            <person name="Liang C."/>
            <person name="Lipzen A."/>
            <person name="Lutzoni F."/>
            <person name="Magnuson J."/>
            <person name="Mondo S."/>
            <person name="Nolan M."/>
            <person name="Ohm R."/>
            <person name="Pangilinan J."/>
            <person name="Park H.-J."/>
            <person name="Ramirez L."/>
            <person name="Alfaro M."/>
            <person name="Sun H."/>
            <person name="Tritt A."/>
            <person name="Yoshinaga Y."/>
            <person name="Zwiers L.-H."/>
            <person name="Turgeon B."/>
            <person name="Goodwin S."/>
            <person name="Spatafora J."/>
            <person name="Crous P."/>
            <person name="Grigoriev I."/>
        </authorList>
    </citation>
    <scope>NUCLEOTIDE SEQUENCE</scope>
    <source>
        <strain evidence="6">CBS 123094</strain>
    </source>
</reference>
<dbReference type="Proteomes" id="UP000799779">
    <property type="component" value="Unassembled WGS sequence"/>
</dbReference>